<evidence type="ECO:0000256" key="2">
    <source>
        <dbReference type="ARBA" id="ARBA00029447"/>
    </source>
</evidence>
<keyword evidence="6" id="KW-1133">Transmembrane helix</keyword>
<feature type="domain" description="HAMP" evidence="8">
    <location>
        <begin position="214"/>
        <end position="267"/>
    </location>
</feature>
<feature type="compositionally biased region" description="Low complexity" evidence="5">
    <location>
        <begin position="656"/>
        <end position="687"/>
    </location>
</feature>
<proteinExistence type="inferred from homology"/>
<accession>A0ABV7VF85</accession>
<dbReference type="Proteomes" id="UP001595711">
    <property type="component" value="Unassembled WGS sequence"/>
</dbReference>
<evidence type="ECO:0000256" key="4">
    <source>
        <dbReference type="SAM" id="Coils"/>
    </source>
</evidence>
<dbReference type="PANTHER" id="PTHR43531">
    <property type="entry name" value="PROTEIN ICFG"/>
    <property type="match status" value="1"/>
</dbReference>
<protein>
    <submittedName>
        <fullName evidence="9">Methyl-accepting chemotaxis protein</fullName>
    </submittedName>
</protein>
<feature type="domain" description="Methyl-accepting transducer" evidence="7">
    <location>
        <begin position="391"/>
        <end position="620"/>
    </location>
</feature>
<dbReference type="InterPro" id="IPR003660">
    <property type="entry name" value="HAMP_dom"/>
</dbReference>
<keyword evidence="10" id="KW-1185">Reference proteome</keyword>
<evidence type="ECO:0000256" key="1">
    <source>
        <dbReference type="ARBA" id="ARBA00022481"/>
    </source>
</evidence>
<dbReference type="Pfam" id="PF12729">
    <property type="entry name" value="4HB_MCP_1"/>
    <property type="match status" value="1"/>
</dbReference>
<sequence length="710" mass="74458">MRVLSRLNIGPRIYVVIILMAALTTGIGWMGIYAMDRFQGRTNEMSALTERALMSERVARQVAQIEAQSRGIYAAQNPEQISQYAAAMADSIAAIEKQMTYWEAMLPPDVRQSFAEQVKAPMLSYFNTRRMVASTALKEGVAAAMTVGEDDTVVGMRKRMVSALSAASERNGKLVTDMNGQLTAFYNEQRPMMMAITAAGVVLALLIAVLITVLTITRPITRITGTMRKLADGNLETAVDGAERGDEIGAMARTVQVFKDNMVARAQAEADIAEQRRVAEEQRMAREARERAAITEISDLCDRMAAGDLASRLDEAGKDGFLLTMSQRLNGLAGMLQAMTGELATITGALADGDVTRQVAGDYAGVFGELKAGVNRMADTLKDFAGRLRGSASAVRDASGEISSGSQDLASRTESQAASIEETAASMHEITATVKQNADNAQAASQLATVARDTAEKGGSVVADAVSAVSRIEGSAQKISDIVSLIDEIAFQTNLLALNASVEAARAGEAGKGFAVVAQEVRALAQRSANASKDIKGLISESNAQVKTGAQLVNQTGASLTEIVGAVKKVADIVAEIAAASREQATGLEQVNTAVASMDEMTQRNGALVEETSAAAQALSGQAGELAELVAFFRTGDAPATAPAPRPAPKLVTTEPKAAAAKPAAKVAGAKPAPAHPAAVRPAAVKKAPPPVAGNTALAMADDQDDWQEF</sequence>
<reference evidence="10" key="1">
    <citation type="journal article" date="2019" name="Int. J. Syst. Evol. Microbiol.">
        <title>The Global Catalogue of Microorganisms (GCM) 10K type strain sequencing project: providing services to taxonomists for standard genome sequencing and annotation.</title>
        <authorList>
            <consortium name="The Broad Institute Genomics Platform"/>
            <consortium name="The Broad Institute Genome Sequencing Center for Infectious Disease"/>
            <person name="Wu L."/>
            <person name="Ma J."/>
        </authorList>
    </citation>
    <scope>NUCLEOTIDE SEQUENCE [LARGE SCALE GENOMIC DNA]</scope>
    <source>
        <strain evidence="10">KCTC 42182</strain>
    </source>
</reference>
<dbReference type="SUPFAM" id="SSF58104">
    <property type="entry name" value="Methyl-accepting chemotaxis protein (MCP) signaling domain"/>
    <property type="match status" value="1"/>
</dbReference>
<evidence type="ECO:0000313" key="10">
    <source>
        <dbReference type="Proteomes" id="UP001595711"/>
    </source>
</evidence>
<dbReference type="InterPro" id="IPR024478">
    <property type="entry name" value="HlyB_4HB_MCP"/>
</dbReference>
<feature type="transmembrane region" description="Helical" evidence="6">
    <location>
        <begin position="195"/>
        <end position="216"/>
    </location>
</feature>
<dbReference type="CDD" id="cd11386">
    <property type="entry name" value="MCP_signal"/>
    <property type="match status" value="1"/>
</dbReference>
<dbReference type="PROSITE" id="PS50111">
    <property type="entry name" value="CHEMOTAXIS_TRANSDUC_2"/>
    <property type="match status" value="1"/>
</dbReference>
<dbReference type="SMART" id="SM00304">
    <property type="entry name" value="HAMP"/>
    <property type="match status" value="3"/>
</dbReference>
<keyword evidence="6" id="KW-0812">Transmembrane</keyword>
<dbReference type="CDD" id="cd06225">
    <property type="entry name" value="HAMP"/>
    <property type="match status" value="1"/>
</dbReference>
<dbReference type="InterPro" id="IPR004089">
    <property type="entry name" value="MCPsignal_dom"/>
</dbReference>
<keyword evidence="6" id="KW-0472">Membrane</keyword>
<dbReference type="SMART" id="SM00283">
    <property type="entry name" value="MA"/>
    <property type="match status" value="1"/>
</dbReference>
<evidence type="ECO:0000313" key="9">
    <source>
        <dbReference type="EMBL" id="MFC3675471.1"/>
    </source>
</evidence>
<feature type="coiled-coil region" evidence="4">
    <location>
        <begin position="263"/>
        <end position="290"/>
    </location>
</feature>
<dbReference type="SUPFAM" id="SSF158472">
    <property type="entry name" value="HAMP domain-like"/>
    <property type="match status" value="1"/>
</dbReference>
<dbReference type="Gene3D" id="1.10.8.500">
    <property type="entry name" value="HAMP domain in histidine kinase"/>
    <property type="match status" value="1"/>
</dbReference>
<dbReference type="Gene3D" id="1.10.287.950">
    <property type="entry name" value="Methyl-accepting chemotaxis protein"/>
    <property type="match status" value="1"/>
</dbReference>
<dbReference type="Pfam" id="PF00015">
    <property type="entry name" value="MCPsignal"/>
    <property type="match status" value="1"/>
</dbReference>
<dbReference type="InterPro" id="IPR051310">
    <property type="entry name" value="MCP_chemotaxis"/>
</dbReference>
<comment type="similarity">
    <text evidence="2">Belongs to the methyl-accepting chemotaxis (MCP) protein family.</text>
</comment>
<feature type="domain" description="HAMP" evidence="8">
    <location>
        <begin position="342"/>
        <end position="386"/>
    </location>
</feature>
<comment type="caution">
    <text evidence="9">The sequence shown here is derived from an EMBL/GenBank/DDBJ whole genome shotgun (WGS) entry which is preliminary data.</text>
</comment>
<dbReference type="PANTHER" id="PTHR43531:SF14">
    <property type="entry name" value="METHYL-ACCEPTING CHEMOTAXIS PROTEIN I-RELATED"/>
    <property type="match status" value="1"/>
</dbReference>
<gene>
    <name evidence="9" type="ORF">ACFOOQ_07950</name>
</gene>
<keyword evidence="4" id="KW-0175">Coiled coil</keyword>
<evidence type="ECO:0000256" key="5">
    <source>
        <dbReference type="SAM" id="MobiDB-lite"/>
    </source>
</evidence>
<organism evidence="9 10">
    <name type="scientific">Ferrovibrio xuzhouensis</name>
    <dbReference type="NCBI Taxonomy" id="1576914"/>
    <lineage>
        <taxon>Bacteria</taxon>
        <taxon>Pseudomonadati</taxon>
        <taxon>Pseudomonadota</taxon>
        <taxon>Alphaproteobacteria</taxon>
        <taxon>Rhodospirillales</taxon>
        <taxon>Rhodospirillaceae</taxon>
        <taxon>Ferrovibrio</taxon>
    </lineage>
</organism>
<evidence type="ECO:0000259" key="7">
    <source>
        <dbReference type="PROSITE" id="PS50111"/>
    </source>
</evidence>
<feature type="domain" description="HAMP" evidence="8">
    <location>
        <begin position="288"/>
        <end position="341"/>
    </location>
</feature>
<dbReference type="RefSeq" id="WP_379724110.1">
    <property type="nucleotide sequence ID" value="NZ_JBHRYJ010000001.1"/>
</dbReference>
<dbReference type="EMBL" id="JBHRYJ010000001">
    <property type="protein sequence ID" value="MFC3675471.1"/>
    <property type="molecule type" value="Genomic_DNA"/>
</dbReference>
<keyword evidence="1" id="KW-0488">Methylation</keyword>
<feature type="region of interest" description="Disordered" evidence="5">
    <location>
        <begin position="639"/>
        <end position="710"/>
    </location>
</feature>
<evidence type="ECO:0000256" key="6">
    <source>
        <dbReference type="SAM" id="Phobius"/>
    </source>
</evidence>
<feature type="transmembrane region" description="Helical" evidence="6">
    <location>
        <begin position="12"/>
        <end position="35"/>
    </location>
</feature>
<dbReference type="Pfam" id="PF00672">
    <property type="entry name" value="HAMP"/>
    <property type="match status" value="1"/>
</dbReference>
<evidence type="ECO:0000259" key="8">
    <source>
        <dbReference type="PROSITE" id="PS50885"/>
    </source>
</evidence>
<evidence type="ECO:0000256" key="3">
    <source>
        <dbReference type="PROSITE-ProRule" id="PRU00284"/>
    </source>
</evidence>
<name>A0ABV7VF85_9PROT</name>
<dbReference type="PROSITE" id="PS50885">
    <property type="entry name" value="HAMP"/>
    <property type="match status" value="3"/>
</dbReference>
<keyword evidence="3" id="KW-0807">Transducer</keyword>